<dbReference type="Proteomes" id="UP000823399">
    <property type="component" value="Unassembled WGS sequence"/>
</dbReference>
<accession>A0A9P7EV82</accession>
<dbReference type="EMBL" id="JABBWM010000106">
    <property type="protein sequence ID" value="KAG2090121.1"/>
    <property type="molecule type" value="Genomic_DNA"/>
</dbReference>
<comment type="caution">
    <text evidence="1">The sequence shown here is derived from an EMBL/GenBank/DDBJ whole genome shotgun (WGS) entry which is preliminary data.</text>
</comment>
<reference evidence="1" key="1">
    <citation type="journal article" date="2020" name="New Phytol.">
        <title>Comparative genomics reveals dynamic genome evolution in host specialist ectomycorrhizal fungi.</title>
        <authorList>
            <person name="Lofgren L.A."/>
            <person name="Nguyen N.H."/>
            <person name="Vilgalys R."/>
            <person name="Ruytinx J."/>
            <person name="Liao H.L."/>
            <person name="Branco S."/>
            <person name="Kuo A."/>
            <person name="LaButti K."/>
            <person name="Lipzen A."/>
            <person name="Andreopoulos W."/>
            <person name="Pangilinan J."/>
            <person name="Riley R."/>
            <person name="Hundley H."/>
            <person name="Na H."/>
            <person name="Barry K."/>
            <person name="Grigoriev I.V."/>
            <person name="Stajich J.E."/>
            <person name="Kennedy P.G."/>
        </authorList>
    </citation>
    <scope>NUCLEOTIDE SEQUENCE</scope>
    <source>
        <strain evidence="1">FC423</strain>
    </source>
</reference>
<evidence type="ECO:0000313" key="2">
    <source>
        <dbReference type="Proteomes" id="UP000823399"/>
    </source>
</evidence>
<proteinExistence type="predicted"/>
<name>A0A9P7EV82_9AGAM</name>
<organism evidence="1 2">
    <name type="scientific">Suillus discolor</name>
    <dbReference type="NCBI Taxonomy" id="1912936"/>
    <lineage>
        <taxon>Eukaryota</taxon>
        <taxon>Fungi</taxon>
        <taxon>Dikarya</taxon>
        <taxon>Basidiomycota</taxon>
        <taxon>Agaricomycotina</taxon>
        <taxon>Agaricomycetes</taxon>
        <taxon>Agaricomycetidae</taxon>
        <taxon>Boletales</taxon>
        <taxon>Suillineae</taxon>
        <taxon>Suillaceae</taxon>
        <taxon>Suillus</taxon>
    </lineage>
</organism>
<dbReference type="AlphaFoldDB" id="A0A9P7EV82"/>
<keyword evidence="2" id="KW-1185">Reference proteome</keyword>
<sequence>MLLVERIRRDEDEEEIIQDGLRVEWSKARTRKEEIELLREEMRRVLQYPYFQWHVLWWNDMAHLCVHGGAEKEGVVAYTCATR</sequence>
<dbReference type="GeneID" id="64701360"/>
<dbReference type="OrthoDB" id="2670886at2759"/>
<protein>
    <submittedName>
        <fullName evidence="1">Uncharacterized protein</fullName>
    </submittedName>
</protein>
<gene>
    <name evidence="1" type="ORF">F5147DRAFT_725111</name>
</gene>
<dbReference type="RefSeq" id="XP_041286119.1">
    <property type="nucleotide sequence ID" value="XM_041439101.1"/>
</dbReference>
<evidence type="ECO:0000313" key="1">
    <source>
        <dbReference type="EMBL" id="KAG2090121.1"/>
    </source>
</evidence>